<dbReference type="PANTHER" id="PTHR15722">
    <property type="entry name" value="IFT140/172-RELATED"/>
    <property type="match status" value="1"/>
</dbReference>
<sequence length="166" mass="19327">MEGNPIMIDINNSWMCIASSNGFIRIYDLSAKEARQQYHSKYISKTVQDFKYFLHVKLNKLGNRVSFTYCTDDNKKVYPSIMVWDADSDIVSNFNFITGMTDQQQYEADANAELIANNRPNAAVARKIEKEQIRYRLPDYLPGFHCWDSNDSRYLICEANHYKPNA</sequence>
<dbReference type="GO" id="GO:0030991">
    <property type="term" value="C:intraciliary transport particle A"/>
    <property type="evidence" value="ECO:0007669"/>
    <property type="project" value="TreeGrafter"/>
</dbReference>
<dbReference type="Proteomes" id="UP000271087">
    <property type="component" value="Unassembled WGS sequence"/>
</dbReference>
<comment type="subcellular location">
    <subcellularLocation>
        <location evidence="1">Cell projection</location>
        <location evidence="1">Cilium</location>
    </subcellularLocation>
</comment>
<evidence type="ECO:0000256" key="2">
    <source>
        <dbReference type="ARBA" id="ARBA00022574"/>
    </source>
</evidence>
<dbReference type="InterPro" id="IPR056155">
    <property type="entry name" value="Beta-prop_IFT140_2nd"/>
</dbReference>
<evidence type="ECO:0000256" key="1">
    <source>
        <dbReference type="ARBA" id="ARBA00004138"/>
    </source>
</evidence>
<evidence type="ECO:0000313" key="8">
    <source>
        <dbReference type="Proteomes" id="UP000271087"/>
    </source>
</evidence>
<keyword evidence="4" id="KW-0969">Cilium</keyword>
<evidence type="ECO:0000259" key="6">
    <source>
        <dbReference type="Pfam" id="PF23385"/>
    </source>
</evidence>
<keyword evidence="5" id="KW-0966">Cell projection</keyword>
<dbReference type="STRING" id="42157.A0A182EWX2"/>
<gene>
    <name evidence="7" type="ORF">NOO_LOCUS12670</name>
</gene>
<evidence type="ECO:0000313" key="7">
    <source>
        <dbReference type="EMBL" id="VDM99684.1"/>
    </source>
</evidence>
<keyword evidence="3" id="KW-0677">Repeat</keyword>
<protein>
    <submittedName>
        <fullName evidence="9">WD_REPEATS_REGION domain-containing protein</fullName>
    </submittedName>
</protein>
<evidence type="ECO:0000313" key="9">
    <source>
        <dbReference type="WBParaSite" id="nOo.2.0.1.t12670-RA"/>
    </source>
</evidence>
<dbReference type="PANTHER" id="PTHR15722:SF7">
    <property type="entry name" value="INTRAFLAGELLAR TRANSPORT PROTEIN 140 HOMOLOG"/>
    <property type="match status" value="1"/>
</dbReference>
<dbReference type="EMBL" id="UYRW01011507">
    <property type="protein sequence ID" value="VDM99684.1"/>
    <property type="molecule type" value="Genomic_DNA"/>
</dbReference>
<evidence type="ECO:0000256" key="4">
    <source>
        <dbReference type="ARBA" id="ARBA00023069"/>
    </source>
</evidence>
<dbReference type="GO" id="GO:0035721">
    <property type="term" value="P:intraciliary retrograde transport"/>
    <property type="evidence" value="ECO:0007669"/>
    <property type="project" value="TreeGrafter"/>
</dbReference>
<dbReference type="GO" id="GO:0005930">
    <property type="term" value="C:axoneme"/>
    <property type="evidence" value="ECO:0007669"/>
    <property type="project" value="TreeGrafter"/>
</dbReference>
<dbReference type="GO" id="GO:0036064">
    <property type="term" value="C:ciliary basal body"/>
    <property type="evidence" value="ECO:0007669"/>
    <property type="project" value="TreeGrafter"/>
</dbReference>
<name>A0A182EWX2_ONCOC</name>
<accession>A0A182EWX2</accession>
<dbReference type="AlphaFoldDB" id="A0A182EWX2"/>
<feature type="domain" description="IFT140 second beta-propeller" evidence="6">
    <location>
        <begin position="1"/>
        <end position="165"/>
    </location>
</feature>
<organism evidence="9">
    <name type="scientific">Onchocerca ochengi</name>
    <name type="common">Filarial nematode worm</name>
    <dbReference type="NCBI Taxonomy" id="42157"/>
    <lineage>
        <taxon>Eukaryota</taxon>
        <taxon>Metazoa</taxon>
        <taxon>Ecdysozoa</taxon>
        <taxon>Nematoda</taxon>
        <taxon>Chromadorea</taxon>
        <taxon>Rhabditida</taxon>
        <taxon>Spirurina</taxon>
        <taxon>Spiruromorpha</taxon>
        <taxon>Filarioidea</taxon>
        <taxon>Onchocercidae</taxon>
        <taxon>Onchocerca</taxon>
    </lineage>
</organism>
<reference evidence="7 8" key="2">
    <citation type="submission" date="2018-08" db="EMBL/GenBank/DDBJ databases">
        <authorList>
            <person name="Laetsch R D."/>
            <person name="Stevens L."/>
            <person name="Kumar S."/>
            <person name="Blaxter L. M."/>
        </authorList>
    </citation>
    <scope>NUCLEOTIDE SEQUENCE [LARGE SCALE GENOMIC DNA]</scope>
</reference>
<dbReference type="Pfam" id="PF23385">
    <property type="entry name" value="Beta-prop_IFT140_2nd"/>
    <property type="match status" value="1"/>
</dbReference>
<proteinExistence type="predicted"/>
<evidence type="ECO:0000256" key="3">
    <source>
        <dbReference type="ARBA" id="ARBA00022737"/>
    </source>
</evidence>
<evidence type="ECO:0000256" key="5">
    <source>
        <dbReference type="ARBA" id="ARBA00023273"/>
    </source>
</evidence>
<dbReference type="WBParaSite" id="nOo.2.0.1.t12670-RA">
    <property type="protein sequence ID" value="nOo.2.0.1.t12670-RA"/>
    <property type="gene ID" value="nOo.2.0.1.g12670"/>
</dbReference>
<keyword evidence="2" id="KW-0853">WD repeat</keyword>
<reference evidence="9" key="1">
    <citation type="submission" date="2016-06" db="UniProtKB">
        <authorList>
            <consortium name="WormBaseParasite"/>
        </authorList>
    </citation>
    <scope>IDENTIFICATION</scope>
</reference>
<dbReference type="OrthoDB" id="5869840at2759"/>
<keyword evidence="8" id="KW-1185">Reference proteome</keyword>